<dbReference type="GO" id="GO:0009052">
    <property type="term" value="P:pentose-phosphate shunt, non-oxidative branch"/>
    <property type="evidence" value="ECO:0007669"/>
    <property type="project" value="InterPro"/>
</dbReference>
<dbReference type="Pfam" id="PF06026">
    <property type="entry name" value="Rib_5-P_isom_A"/>
    <property type="match status" value="1"/>
</dbReference>
<evidence type="ECO:0000256" key="1">
    <source>
        <dbReference type="ARBA" id="ARBA00001713"/>
    </source>
</evidence>
<dbReference type="Gene3D" id="3.30.70.260">
    <property type="match status" value="1"/>
</dbReference>
<evidence type="ECO:0000256" key="2">
    <source>
        <dbReference type="ARBA" id="ARBA00004921"/>
    </source>
</evidence>
<dbReference type="Proteomes" id="UP000324585">
    <property type="component" value="Unassembled WGS sequence"/>
</dbReference>
<accession>A0A5J4Z086</accession>
<protein>
    <submittedName>
        <fullName evidence="3">Uncharacterized protein</fullName>
    </submittedName>
</protein>
<dbReference type="GO" id="GO:0004751">
    <property type="term" value="F:ribose-5-phosphate isomerase activity"/>
    <property type="evidence" value="ECO:0007669"/>
    <property type="project" value="UniProtKB-EC"/>
</dbReference>
<organism evidence="3 4">
    <name type="scientific">Porphyridium purpureum</name>
    <name type="common">Red alga</name>
    <name type="synonym">Porphyridium cruentum</name>
    <dbReference type="NCBI Taxonomy" id="35688"/>
    <lineage>
        <taxon>Eukaryota</taxon>
        <taxon>Rhodophyta</taxon>
        <taxon>Bangiophyceae</taxon>
        <taxon>Porphyridiales</taxon>
        <taxon>Porphyridiaceae</taxon>
        <taxon>Porphyridium</taxon>
    </lineage>
</organism>
<dbReference type="PANTHER" id="PTHR43748:SF3">
    <property type="entry name" value="RIBOSE-5-PHOSPHATE ISOMERASE 3, CHLOROPLASTIC-RELATED"/>
    <property type="match status" value="1"/>
</dbReference>
<comment type="catalytic activity">
    <reaction evidence="1">
        <text>aldehydo-D-ribose 5-phosphate = D-ribulose 5-phosphate</text>
        <dbReference type="Rhea" id="RHEA:14657"/>
        <dbReference type="ChEBI" id="CHEBI:58121"/>
        <dbReference type="ChEBI" id="CHEBI:58273"/>
        <dbReference type="EC" id="5.3.1.6"/>
    </reaction>
</comment>
<dbReference type="InterPro" id="IPR004788">
    <property type="entry name" value="Ribose5P_isomerase_type_A"/>
</dbReference>
<comment type="caution">
    <text evidence="3">The sequence shown here is derived from an EMBL/GenBank/DDBJ whole genome shotgun (WGS) entry which is preliminary data.</text>
</comment>
<dbReference type="InterPro" id="IPR050262">
    <property type="entry name" value="Ribose-5P_isomerase"/>
</dbReference>
<evidence type="ECO:0000313" key="4">
    <source>
        <dbReference type="Proteomes" id="UP000324585"/>
    </source>
</evidence>
<dbReference type="EMBL" id="VRMN01000002">
    <property type="protein sequence ID" value="KAA8496825.1"/>
    <property type="molecule type" value="Genomic_DNA"/>
</dbReference>
<name>A0A5J4Z086_PORPP</name>
<proteinExistence type="predicted"/>
<keyword evidence="4" id="KW-1185">Reference proteome</keyword>
<dbReference type="AlphaFoldDB" id="A0A5J4Z086"/>
<dbReference type="PANTHER" id="PTHR43748">
    <property type="entry name" value="RIBOSE-5-PHOSPHATE ISOMERASE 3, CHLOROPLASTIC-RELATED"/>
    <property type="match status" value="1"/>
</dbReference>
<comment type="pathway">
    <text evidence="2">Carbohydrate degradation.</text>
</comment>
<sequence length="432" mass="47859">MAFIPLSLITLSRQRTCDVPRRGRGTSLQQDNGTTWLGVCRRARTPPALLSAVEPLGEQEDLIRSLAEDAMDEWIAPGDTIALVGRTEITKAIIQAMDRKVNAGMLADVRLVPSAASLGVFIQQMDYGVHEPDAQSGTELLPASRIDLALVAAERVDHALNFSLPLSESLCMDVQTLQAARDIILVVPEEGVVVDGGSNTNKESAGFGSFFVEILPLNVRHTKAYIERVLRDCLPNAEFLVCTRFQKTKDAPFETVHGHLILDVIMLPGHFVRSSQVHRVSESIQAIVGVTACSLQSGCVVRSAVVGCHDVVYMQPSRIERARDPEFVNMKLNEDETERREMLATVSSRWELYEHEGHVELRQSFCFTSAQELASFTRRLLDVACSLKCTPRFSVDADAEFKILVRLFSTKYSAPTTRDILLAEEVASWLPH</sequence>
<reference evidence="4" key="1">
    <citation type="journal article" date="2019" name="Nat. Commun.">
        <title>Expansion of phycobilisome linker gene families in mesophilic red algae.</title>
        <authorList>
            <person name="Lee J."/>
            <person name="Kim D."/>
            <person name="Bhattacharya D."/>
            <person name="Yoon H.S."/>
        </authorList>
    </citation>
    <scope>NUCLEOTIDE SEQUENCE [LARGE SCALE GENOMIC DNA]</scope>
    <source>
        <strain evidence="4">CCMP 1328</strain>
    </source>
</reference>
<gene>
    <name evidence="3" type="ORF">FVE85_0554</name>
</gene>
<evidence type="ECO:0000313" key="3">
    <source>
        <dbReference type="EMBL" id="KAA8496825.1"/>
    </source>
</evidence>
<dbReference type="Gene3D" id="3.40.50.1360">
    <property type="match status" value="1"/>
</dbReference>